<keyword evidence="5" id="KW-0067">ATP-binding</keyword>
<dbReference type="GO" id="GO:0008033">
    <property type="term" value="P:tRNA processing"/>
    <property type="evidence" value="ECO:0007669"/>
    <property type="project" value="UniProtKB-KW"/>
</dbReference>
<name>A0AA39CMA7_9EURO</name>
<evidence type="ECO:0000256" key="1">
    <source>
        <dbReference type="ARBA" id="ARBA00013267"/>
    </source>
</evidence>
<evidence type="ECO:0000256" key="4">
    <source>
        <dbReference type="ARBA" id="ARBA00022741"/>
    </source>
</evidence>
<proteinExistence type="inferred from homology"/>
<gene>
    <name evidence="8" type="ORF">H2200_003042</name>
</gene>
<dbReference type="HAMAP" id="MF_01161">
    <property type="entry name" value="tRNA_Ile_lys_synt"/>
    <property type="match status" value="1"/>
</dbReference>
<feature type="domain" description="tRNA(Ile)-lysidine/2-thiocytidine synthase N-terminal" evidence="7">
    <location>
        <begin position="44"/>
        <end position="282"/>
    </location>
</feature>
<evidence type="ECO:0000256" key="3">
    <source>
        <dbReference type="ARBA" id="ARBA00022694"/>
    </source>
</evidence>
<evidence type="ECO:0000259" key="7">
    <source>
        <dbReference type="Pfam" id="PF01171"/>
    </source>
</evidence>
<keyword evidence="3" id="KW-0819">tRNA processing</keyword>
<dbReference type="Gene3D" id="3.40.50.620">
    <property type="entry name" value="HUPs"/>
    <property type="match status" value="1"/>
</dbReference>
<comment type="caution">
    <text evidence="8">The sequence shown here is derived from an EMBL/GenBank/DDBJ whole genome shotgun (WGS) entry which is preliminary data.</text>
</comment>
<dbReference type="NCBIfam" id="TIGR02432">
    <property type="entry name" value="lysidine_TilS_N"/>
    <property type="match status" value="1"/>
</dbReference>
<dbReference type="InterPro" id="IPR014729">
    <property type="entry name" value="Rossmann-like_a/b/a_fold"/>
</dbReference>
<dbReference type="AlphaFoldDB" id="A0AA39CMA7"/>
<dbReference type="InterPro" id="IPR012795">
    <property type="entry name" value="tRNA_Ile_lys_synt_N"/>
</dbReference>
<sequence length="612" mass="69063">MAHAAAKQLCLAERNLAGAVRGFLKGIWNKQALQIGSKKRVPIGVCVSGGPDSMALAYLLKRVSKADEIRTKPVAFIVNHNARQGSGEEAKHVSSLLQKLGIKSEILEMEWPGIGDPSALPDFEMQARRARYRLIANAAIQRQIRHLFLGHHQDDQIETILMRLIRNSSDSFLGHQGIAEHSTIPCCEDIRGAQTAKENISFEAWLRDASAHRAAIKMPFEAPNVNKGKMIAPSTAGMQIHRPLLTFPKSELVQLCDTDSIPYVLDKTNFDPTLTLRNSIRHLRSNYTIPRALQGSSVLELQRVAQHSAKSLAARGESILKMVRVRSLDLRSGRMTICLTPPFRDTCENDLEAGAYALARLTSVVSPQSKDDDQPTLVSQQKLMDFLEIEKRGAKEQMTMQQVLCQKVESDPSLWTERSTVWTFSRPPMRKRELELTSMVFVPWLESTGAAGKTLTKTEKKYLAEKFKRKGLWSKWLLWDHRYWIRVRTQNAERLSTIRLRTYTESDSTEVYKNLESGKHDFQAMLAEAAPGKARYTLPVLTVDGNVSVFPTFNVMLQRPDQRGPKPGLDCHPIQEWEVCYKILDQSFIKSQIGTIEWRNSPHIGCQSNANE</sequence>
<dbReference type="EC" id="6.3.4.19" evidence="1"/>
<evidence type="ECO:0000256" key="5">
    <source>
        <dbReference type="ARBA" id="ARBA00022840"/>
    </source>
</evidence>
<evidence type="ECO:0000256" key="6">
    <source>
        <dbReference type="ARBA" id="ARBA00048539"/>
    </source>
</evidence>
<keyword evidence="2" id="KW-0436">Ligase</keyword>
<dbReference type="PANTHER" id="PTHR43033:SF1">
    <property type="entry name" value="TRNA(ILE)-LYSIDINE SYNTHASE-RELATED"/>
    <property type="match status" value="1"/>
</dbReference>
<dbReference type="InterPro" id="IPR011063">
    <property type="entry name" value="TilS/TtcA_N"/>
</dbReference>
<organism evidence="8 9">
    <name type="scientific">Cladophialophora chaetospira</name>
    <dbReference type="NCBI Taxonomy" id="386627"/>
    <lineage>
        <taxon>Eukaryota</taxon>
        <taxon>Fungi</taxon>
        <taxon>Dikarya</taxon>
        <taxon>Ascomycota</taxon>
        <taxon>Pezizomycotina</taxon>
        <taxon>Eurotiomycetes</taxon>
        <taxon>Chaetothyriomycetidae</taxon>
        <taxon>Chaetothyriales</taxon>
        <taxon>Herpotrichiellaceae</taxon>
        <taxon>Cladophialophora</taxon>
    </lineage>
</organism>
<dbReference type="Proteomes" id="UP001172673">
    <property type="component" value="Unassembled WGS sequence"/>
</dbReference>
<dbReference type="CDD" id="cd01992">
    <property type="entry name" value="TilS_N"/>
    <property type="match status" value="1"/>
</dbReference>
<reference evidence="8" key="1">
    <citation type="submission" date="2022-10" db="EMBL/GenBank/DDBJ databases">
        <title>Culturing micro-colonial fungi from biological soil crusts in the Mojave desert and describing Neophaeococcomyces mojavensis, and introducing the new genera and species Taxawa tesnikishii.</title>
        <authorList>
            <person name="Kurbessoian T."/>
            <person name="Stajich J.E."/>
        </authorList>
    </citation>
    <scope>NUCLEOTIDE SEQUENCE</scope>
    <source>
        <strain evidence="8">TK_41</strain>
    </source>
</reference>
<accession>A0AA39CMA7</accession>
<protein>
    <recommendedName>
        <fullName evidence="1">tRNA(Ile)-lysidine synthetase</fullName>
        <ecNumber evidence="1">6.3.4.19</ecNumber>
    </recommendedName>
</protein>
<keyword evidence="4" id="KW-0547">Nucleotide-binding</keyword>
<dbReference type="GO" id="GO:0005524">
    <property type="term" value="F:ATP binding"/>
    <property type="evidence" value="ECO:0007669"/>
    <property type="project" value="UniProtKB-KW"/>
</dbReference>
<dbReference type="SUPFAM" id="SSF52402">
    <property type="entry name" value="Adenine nucleotide alpha hydrolases-like"/>
    <property type="match status" value="1"/>
</dbReference>
<comment type="catalytic activity">
    <reaction evidence="6">
        <text>cytidine(34) in tRNA(Ile2) + L-lysine + ATP = lysidine(34) in tRNA(Ile2) + AMP + diphosphate + H(+)</text>
        <dbReference type="Rhea" id="RHEA:43744"/>
        <dbReference type="Rhea" id="RHEA-COMP:10625"/>
        <dbReference type="Rhea" id="RHEA-COMP:10670"/>
        <dbReference type="ChEBI" id="CHEBI:15378"/>
        <dbReference type="ChEBI" id="CHEBI:30616"/>
        <dbReference type="ChEBI" id="CHEBI:32551"/>
        <dbReference type="ChEBI" id="CHEBI:33019"/>
        <dbReference type="ChEBI" id="CHEBI:82748"/>
        <dbReference type="ChEBI" id="CHEBI:83665"/>
        <dbReference type="ChEBI" id="CHEBI:456215"/>
        <dbReference type="EC" id="6.3.4.19"/>
    </reaction>
</comment>
<evidence type="ECO:0000256" key="2">
    <source>
        <dbReference type="ARBA" id="ARBA00022598"/>
    </source>
</evidence>
<keyword evidence="9" id="KW-1185">Reference proteome</keyword>
<dbReference type="EMBL" id="JAPDRK010000004">
    <property type="protein sequence ID" value="KAJ9613101.1"/>
    <property type="molecule type" value="Genomic_DNA"/>
</dbReference>
<dbReference type="GO" id="GO:0032267">
    <property type="term" value="F:tRNA(Ile)-lysidine synthase activity"/>
    <property type="evidence" value="ECO:0007669"/>
    <property type="project" value="UniProtKB-EC"/>
</dbReference>
<evidence type="ECO:0000313" key="8">
    <source>
        <dbReference type="EMBL" id="KAJ9613101.1"/>
    </source>
</evidence>
<dbReference type="InterPro" id="IPR012094">
    <property type="entry name" value="tRNA_Ile_lys_synt"/>
</dbReference>
<dbReference type="PANTHER" id="PTHR43033">
    <property type="entry name" value="TRNA(ILE)-LYSIDINE SYNTHASE-RELATED"/>
    <property type="match status" value="1"/>
</dbReference>
<evidence type="ECO:0000313" key="9">
    <source>
        <dbReference type="Proteomes" id="UP001172673"/>
    </source>
</evidence>
<dbReference type="Pfam" id="PF01171">
    <property type="entry name" value="ATP_bind_3"/>
    <property type="match status" value="1"/>
</dbReference>